<dbReference type="PANTHER" id="PTHR10535:SF2">
    <property type="entry name" value="DNA-DIRECTED RNA POLYMERASE V SUBUNIT 5A"/>
    <property type="match status" value="1"/>
</dbReference>
<dbReference type="Pfam" id="PF03871">
    <property type="entry name" value="RNA_pol_Rpb5_N"/>
    <property type="match status" value="1"/>
</dbReference>
<keyword evidence="6" id="KW-1185">Reference proteome</keyword>
<comment type="similarity">
    <text evidence="3">Belongs to the archaeal Rpo5/eukaryotic RPB5 RNA polymerase subunit family.</text>
</comment>
<evidence type="ECO:0000256" key="2">
    <source>
        <dbReference type="ARBA" id="ARBA00023242"/>
    </source>
</evidence>
<evidence type="ECO:0000259" key="5">
    <source>
        <dbReference type="Pfam" id="PF03871"/>
    </source>
</evidence>
<dbReference type="Gene3D" id="3.90.940.20">
    <property type="entry name" value="RPB5-like RNA polymerase subunit"/>
    <property type="match status" value="1"/>
</dbReference>
<protein>
    <submittedName>
        <fullName evidence="7">DNA-directed RNA polymerase V subunit 5A-like isoform X1</fullName>
    </submittedName>
</protein>
<feature type="domain" description="RNA polymerase subunit H/Rpb5 C-terminal" evidence="4">
    <location>
        <begin position="174"/>
        <end position="246"/>
    </location>
</feature>
<name>A0ABM4UWH9_COFAR</name>
<dbReference type="InterPro" id="IPR035913">
    <property type="entry name" value="RPB5-like_sf"/>
</dbReference>
<organism evidence="6 7">
    <name type="scientific">Coffea arabica</name>
    <name type="common">Arabian coffee</name>
    <dbReference type="NCBI Taxonomy" id="13443"/>
    <lineage>
        <taxon>Eukaryota</taxon>
        <taxon>Viridiplantae</taxon>
        <taxon>Streptophyta</taxon>
        <taxon>Embryophyta</taxon>
        <taxon>Tracheophyta</taxon>
        <taxon>Spermatophyta</taxon>
        <taxon>Magnoliopsida</taxon>
        <taxon>eudicotyledons</taxon>
        <taxon>Gunneridae</taxon>
        <taxon>Pentapetalae</taxon>
        <taxon>asterids</taxon>
        <taxon>lamiids</taxon>
        <taxon>Gentianales</taxon>
        <taxon>Rubiaceae</taxon>
        <taxon>Ixoroideae</taxon>
        <taxon>Gardenieae complex</taxon>
        <taxon>Bertiereae - Coffeeae clade</taxon>
        <taxon>Coffeeae</taxon>
        <taxon>Coffea</taxon>
    </lineage>
</organism>
<dbReference type="SUPFAM" id="SSF53036">
    <property type="entry name" value="Eukaryotic RPB5 N-terminal domain"/>
    <property type="match status" value="1"/>
</dbReference>
<keyword evidence="2" id="KW-0539">Nucleus</keyword>
<evidence type="ECO:0000256" key="1">
    <source>
        <dbReference type="ARBA" id="ARBA00004123"/>
    </source>
</evidence>
<dbReference type="PIRSF" id="PIRSF000747">
    <property type="entry name" value="RPB5"/>
    <property type="match status" value="1"/>
</dbReference>
<dbReference type="GeneID" id="113697220"/>
<dbReference type="InterPro" id="IPR000783">
    <property type="entry name" value="RNA_pol_subH/Rpb5_C"/>
</dbReference>
<dbReference type="SUPFAM" id="SSF55287">
    <property type="entry name" value="RPB5-like RNA polymerase subunit"/>
    <property type="match status" value="1"/>
</dbReference>
<dbReference type="Gene3D" id="3.40.1340.10">
    <property type="entry name" value="RNA polymerase, Rpb5, N-terminal domain"/>
    <property type="match status" value="1"/>
</dbReference>
<evidence type="ECO:0000313" key="7">
    <source>
        <dbReference type="RefSeq" id="XP_071911640.1"/>
    </source>
</evidence>
<dbReference type="Pfam" id="PF01191">
    <property type="entry name" value="RNA_pol_Rpb5_C"/>
    <property type="match status" value="1"/>
</dbReference>
<dbReference type="RefSeq" id="XP_071911640.1">
    <property type="nucleotide sequence ID" value="XM_072055539.1"/>
</dbReference>
<proteinExistence type="inferred from homology"/>
<accession>A0ABM4UWH9</accession>
<feature type="domain" description="RNA polymerase Rpb5 N-terminal" evidence="5">
    <location>
        <begin position="49"/>
        <end position="132"/>
    </location>
</feature>
<dbReference type="PANTHER" id="PTHR10535">
    <property type="entry name" value="DNA-DIRECTED RNA POLYMERASES I, II, AND III SUBUNIT RPABC1"/>
    <property type="match status" value="1"/>
</dbReference>
<sequence length="247" mass="28642">MEEEKKSTTCLAENPVRKAMDVGGKMEMDVDGESYPRCLSSYIDEGSIESHRYYLSRRTVLEMLRDRGFLVPNSEIGLSLQDFRNNYGQQPDIDRLRISALHKDDPSNKILVLFCGPNVVKVNVIRAIANQIMNKDTLSRLILIVQNHMTSQAMKAVDLLPFKVEIFQITDLLVNVTKHVLKPKHQLLTEEEKQRLLEKYNIEEKQLPRMLQKDAIARYYGLEKGQVLKVTYNNEITETHVTYRCVW</sequence>
<gene>
    <name evidence="7" type="primary">LOC113697220</name>
</gene>
<evidence type="ECO:0000259" key="4">
    <source>
        <dbReference type="Pfam" id="PF01191"/>
    </source>
</evidence>
<evidence type="ECO:0000256" key="3">
    <source>
        <dbReference type="ARBA" id="ARBA00025765"/>
    </source>
</evidence>
<reference evidence="7" key="1">
    <citation type="submission" date="2025-08" db="UniProtKB">
        <authorList>
            <consortium name="RefSeq"/>
        </authorList>
    </citation>
    <scope>IDENTIFICATION</scope>
    <source>
        <tissue evidence="7">Leaves</tissue>
    </source>
</reference>
<dbReference type="InterPro" id="IPR036710">
    <property type="entry name" value="RNA_pol_Rpb5_N_sf"/>
</dbReference>
<dbReference type="Proteomes" id="UP001652660">
    <property type="component" value="Chromosome 6e"/>
</dbReference>
<dbReference type="InterPro" id="IPR014381">
    <property type="entry name" value="Arch_Rpo5/euc_Rpb5"/>
</dbReference>
<dbReference type="InterPro" id="IPR005571">
    <property type="entry name" value="RNA_pol_Rpb5_N"/>
</dbReference>
<comment type="subcellular location">
    <subcellularLocation>
        <location evidence="1">Nucleus</location>
    </subcellularLocation>
</comment>
<evidence type="ECO:0000313" key="6">
    <source>
        <dbReference type="Proteomes" id="UP001652660"/>
    </source>
</evidence>